<evidence type="ECO:0000313" key="1">
    <source>
        <dbReference type="EMBL" id="TFY59654.1"/>
    </source>
</evidence>
<proteinExistence type="predicted"/>
<dbReference type="OrthoDB" id="10311134at2759"/>
<accession>A0A4Y9YAX9</accession>
<dbReference type="EMBL" id="SEOQ01000606">
    <property type="protein sequence ID" value="TFY59654.1"/>
    <property type="molecule type" value="Genomic_DNA"/>
</dbReference>
<protein>
    <submittedName>
        <fullName evidence="1">Uncharacterized protein</fullName>
    </submittedName>
</protein>
<name>A0A4Y9YAX9_9AGAM</name>
<dbReference type="Proteomes" id="UP000298327">
    <property type="component" value="Unassembled WGS sequence"/>
</dbReference>
<reference evidence="1 2" key="1">
    <citation type="submission" date="2019-02" db="EMBL/GenBank/DDBJ databases">
        <title>Genome sequencing of the rare red list fungi Dentipellis fragilis.</title>
        <authorList>
            <person name="Buettner E."/>
            <person name="Kellner H."/>
        </authorList>
    </citation>
    <scope>NUCLEOTIDE SEQUENCE [LARGE SCALE GENOMIC DNA]</scope>
    <source>
        <strain evidence="1 2">DSM 105465</strain>
    </source>
</reference>
<keyword evidence="2" id="KW-1185">Reference proteome</keyword>
<comment type="caution">
    <text evidence="1">The sequence shown here is derived from an EMBL/GenBank/DDBJ whole genome shotgun (WGS) entry which is preliminary data.</text>
</comment>
<evidence type="ECO:0000313" key="2">
    <source>
        <dbReference type="Proteomes" id="UP000298327"/>
    </source>
</evidence>
<gene>
    <name evidence="1" type="ORF">EVG20_g7705</name>
</gene>
<dbReference type="AlphaFoldDB" id="A0A4Y9YAX9"/>
<organism evidence="1 2">
    <name type="scientific">Dentipellis fragilis</name>
    <dbReference type="NCBI Taxonomy" id="205917"/>
    <lineage>
        <taxon>Eukaryota</taxon>
        <taxon>Fungi</taxon>
        <taxon>Dikarya</taxon>
        <taxon>Basidiomycota</taxon>
        <taxon>Agaricomycotina</taxon>
        <taxon>Agaricomycetes</taxon>
        <taxon>Russulales</taxon>
        <taxon>Hericiaceae</taxon>
        <taxon>Dentipellis</taxon>
    </lineage>
</organism>
<sequence>MSTITITPYTKCSTLVRAPTLRGASPAPGSAAFEKKLTKRLRAAAPADDSFKSRLVYKATSWIDRVRGLPKRVIELPAAPPPSRAASCTVPLIFVTSEEESGAEFKPVARQQRVKTVRPKDGTLVVPRVRYTWQWNPEADVLSDLPQKLAQPDLAYLDDSLDSIPEEADQVVDVRQRLSDMDALVEMLRAEIAAEGRADEDSCDYSDETVRMGVPGLVFDKNDSPVLENTSMPVTPVLRFTPATPTIDDGEFKTAEEFELDLSAEQDEILKFLGGMWSGAARGLLGWLRL</sequence>